<proteinExistence type="predicted"/>
<dbReference type="InterPro" id="IPR023606">
    <property type="entry name" value="CoA-Trfase_III_dom_1_sf"/>
</dbReference>
<dbReference type="InterPro" id="IPR003673">
    <property type="entry name" value="CoA-Trfase_fam_III"/>
</dbReference>
<dbReference type="EMBL" id="AMRM01000036">
    <property type="protein sequence ID" value="EKF16900.1"/>
    <property type="molecule type" value="Genomic_DNA"/>
</dbReference>
<name>K2M7B0_9HYPH</name>
<accession>K2M7B0</accession>
<evidence type="ECO:0000256" key="1">
    <source>
        <dbReference type="ARBA" id="ARBA00022679"/>
    </source>
</evidence>
<reference evidence="3 4" key="1">
    <citation type="journal article" date="2012" name="J. Bacteriol.">
        <title>Genome Sequence of Nitratireductor pacificus Type Strain pht-3B.</title>
        <authorList>
            <person name="Lai Q."/>
            <person name="Li G."/>
            <person name="Shao Z."/>
        </authorList>
    </citation>
    <scope>NUCLEOTIDE SEQUENCE [LARGE SCALE GENOMIC DNA]</scope>
    <source>
        <strain evidence="4">pht-3B</strain>
    </source>
</reference>
<dbReference type="eggNOG" id="COG1804">
    <property type="taxonomic scope" value="Bacteria"/>
</dbReference>
<dbReference type="GO" id="GO:0008410">
    <property type="term" value="F:CoA-transferase activity"/>
    <property type="evidence" value="ECO:0007669"/>
    <property type="project" value="TreeGrafter"/>
</dbReference>
<comment type="caution">
    <text evidence="3">The sequence shown here is derived from an EMBL/GenBank/DDBJ whole genome shotgun (WGS) entry which is preliminary data.</text>
</comment>
<dbReference type="PATRIC" id="fig|391937.3.peg.4246"/>
<organism evidence="3 4">
    <name type="scientific">Nitratireductor pacificus pht-3B</name>
    <dbReference type="NCBI Taxonomy" id="391937"/>
    <lineage>
        <taxon>Bacteria</taxon>
        <taxon>Pseudomonadati</taxon>
        <taxon>Pseudomonadota</taxon>
        <taxon>Alphaproteobacteria</taxon>
        <taxon>Hyphomicrobiales</taxon>
        <taxon>Phyllobacteriaceae</taxon>
        <taxon>Nitratireductor</taxon>
    </lineage>
</organism>
<feature type="compositionally biased region" description="Basic and acidic residues" evidence="2">
    <location>
        <begin position="1"/>
        <end position="13"/>
    </location>
</feature>
<evidence type="ECO:0008006" key="5">
    <source>
        <dbReference type="Google" id="ProtNLM"/>
    </source>
</evidence>
<dbReference type="PANTHER" id="PTHR48207">
    <property type="entry name" value="SUCCINATE--HYDROXYMETHYLGLUTARATE COA-TRANSFERASE"/>
    <property type="match status" value="1"/>
</dbReference>
<evidence type="ECO:0000256" key="2">
    <source>
        <dbReference type="SAM" id="MobiDB-lite"/>
    </source>
</evidence>
<dbReference type="Gene3D" id="3.40.50.10540">
    <property type="entry name" value="Crotonobetainyl-coa:carnitine coa-transferase, domain 1"/>
    <property type="match status" value="1"/>
</dbReference>
<dbReference type="Pfam" id="PF02515">
    <property type="entry name" value="CoA_transf_3"/>
    <property type="match status" value="1"/>
</dbReference>
<evidence type="ECO:0000313" key="4">
    <source>
        <dbReference type="Proteomes" id="UP000006786"/>
    </source>
</evidence>
<evidence type="ECO:0000313" key="3">
    <source>
        <dbReference type="EMBL" id="EKF16900.1"/>
    </source>
</evidence>
<dbReference type="AlphaFoldDB" id="K2M7B0"/>
<dbReference type="Gene3D" id="3.30.1540.10">
    <property type="entry name" value="formyl-coa transferase, domain 3"/>
    <property type="match status" value="1"/>
</dbReference>
<keyword evidence="4" id="KW-1185">Reference proteome</keyword>
<dbReference type="InterPro" id="IPR044855">
    <property type="entry name" value="CoA-Trfase_III_dom3_sf"/>
</dbReference>
<dbReference type="STRING" id="391937.NA2_20729"/>
<dbReference type="PANTHER" id="PTHR48207:SF3">
    <property type="entry name" value="SUCCINATE--HYDROXYMETHYLGLUTARATE COA-TRANSFERASE"/>
    <property type="match status" value="1"/>
</dbReference>
<keyword evidence="1" id="KW-0808">Transferase</keyword>
<dbReference type="SUPFAM" id="SSF89796">
    <property type="entry name" value="CoA-transferase family III (CaiB/BaiF)"/>
    <property type="match status" value="1"/>
</dbReference>
<protein>
    <recommendedName>
        <fullName evidence="5">L-carnitine dehydratase/bile acid-inducible protein F</fullName>
    </recommendedName>
</protein>
<gene>
    <name evidence="3" type="ORF">NA2_20729</name>
</gene>
<dbReference type="InterPro" id="IPR050483">
    <property type="entry name" value="CoA-transferase_III_domain"/>
</dbReference>
<feature type="region of interest" description="Disordered" evidence="2">
    <location>
        <begin position="1"/>
        <end position="28"/>
    </location>
</feature>
<dbReference type="Proteomes" id="UP000006786">
    <property type="component" value="Unassembled WGS sequence"/>
</dbReference>
<sequence>MREPETWDGERPPEAATCSGKTGERTDMDHAFRPLDGVRVVEMSHMIMGPSCGLFLGFLGAEVIKVEPPEGDKTRHLTGMGSPFFPLFNRGKKSVQLDLKTGEGRDALNRLLATADVFVENFRDASLAKMDADPEDLQARFPRLIIASHKGFLHGPYQDRTALDEVVQMMTGLAYMTGPTGRPLRVGSSANDIMGGLFGAFSVLAALMERKETGKGRSLRVGLFENCLLLVAQHMVQFELEGTSPPPMPERTFSWPVYDIFETADRRQIFVGAVTEGQWASLCKLLELDVLLSDERLQKRMDQIDARSWTVPIFAEAIAGREAGPLLEAFERVGIPYAPIAQPADMYDDPHVMRPGGLAASAMPDGRSFRAPSLPFEVDGVMLSGGGDLAAVGQDTEAVLKGLGLDDEEIAAARGPLRAEAA</sequence>